<dbReference type="Gene3D" id="2.60.40.1120">
    <property type="entry name" value="Carboxypeptidase-like, regulatory domain"/>
    <property type="match status" value="1"/>
</dbReference>
<accession>A0A1T5LIF6</accession>
<evidence type="ECO:0000313" key="4">
    <source>
        <dbReference type="Proteomes" id="UP000190961"/>
    </source>
</evidence>
<dbReference type="Pfam" id="PF00207">
    <property type="entry name" value="A2M"/>
    <property type="match status" value="1"/>
</dbReference>
<dbReference type="OrthoDB" id="9767116at2"/>
<dbReference type="Gene3D" id="1.50.10.20">
    <property type="match status" value="1"/>
</dbReference>
<dbReference type="Pfam" id="PF13715">
    <property type="entry name" value="CarbopepD_reg_2"/>
    <property type="match status" value="1"/>
</dbReference>
<feature type="domain" description="Alpha-2-macroglobulin" evidence="2">
    <location>
        <begin position="1317"/>
        <end position="1406"/>
    </location>
</feature>
<dbReference type="InterPro" id="IPR012910">
    <property type="entry name" value="Plug_dom"/>
</dbReference>
<reference evidence="3 4" key="1">
    <citation type="submission" date="2017-02" db="EMBL/GenBank/DDBJ databases">
        <authorList>
            <person name="Peterson S.W."/>
        </authorList>
    </citation>
    <scope>NUCLEOTIDE SEQUENCE [LARGE SCALE GENOMIC DNA]</scope>
    <source>
        <strain evidence="3 4">DSM 25262</strain>
    </source>
</reference>
<evidence type="ECO:0000256" key="1">
    <source>
        <dbReference type="SAM" id="SignalP"/>
    </source>
</evidence>
<protein>
    <submittedName>
        <fullName evidence="3">TonB-dependent outer membrane receptor, SusC/RagA subfamily, signature region</fullName>
    </submittedName>
</protein>
<dbReference type="InterPro" id="IPR001599">
    <property type="entry name" value="Macroglobln_a2"/>
</dbReference>
<evidence type="ECO:0000313" key="3">
    <source>
        <dbReference type="EMBL" id="SKC75148.1"/>
    </source>
</evidence>
<dbReference type="Proteomes" id="UP000190961">
    <property type="component" value="Unassembled WGS sequence"/>
</dbReference>
<feature type="signal peptide" evidence="1">
    <location>
        <begin position="1"/>
        <end position="18"/>
    </location>
</feature>
<dbReference type="STRING" id="688867.SAMN05660236_3194"/>
<keyword evidence="3" id="KW-0675">Receptor</keyword>
<dbReference type="RefSeq" id="WP_079687742.1">
    <property type="nucleotide sequence ID" value="NZ_FUZU01000002.1"/>
</dbReference>
<dbReference type="Gene3D" id="2.60.40.1930">
    <property type="match status" value="1"/>
</dbReference>
<dbReference type="InterPro" id="IPR051802">
    <property type="entry name" value="YfhM-like"/>
</dbReference>
<sequence>MRKFLLSCFALLYITAGAQDLVNSRTSSYHTFIYQITNEEAETLYTKEYEPLADKFFHTLVDFYPSDSIYRKELPVGHYLFIKSQGTSLQAEIESVNNLDMAILNNHRDLVLLFHDRNGNEIKTLKPRIGIRSIPFTKKLNAYRIATTNRQGWISVLYQGHSSYFDINRQYNNTLPARTKRRVLGTFPINHILSPIFYIGRTVKSLFDYPHISPPGIYYRVRKVFAQKNYTGYVVLNKPKFKPGDTVKLKAYIVKKNGKPIHNKLQVEISGYHGNYWKKKLGEITSYRPGAYVYEFVLNDSLKLELDRRYSIYLIDKKQNDNYPSVSFEYEQYELKQNFFSIRSSDSPPHKQATIFLKGTDANDLPLYDVSAEVLVMSKNVNAFERPSVFVKDTLWTHSIKLDPLGETSIALPDSIFPKAEIDYEVTAIFTNADNERHVKNLNLKYTYKIPVADAEIKNDSVIFTSTSQEKFQVQSLNTSGEVYQQADVLLPYAQKIDPYTTAYLLLQNKVILKRVDLIATDAGVNVAAQRTKDSLLVVVQNSRKLTFRYQLFRGNTIIDQGQTTEYTLKRKTSPNARYYFSIQYIWAGKSNDQNFDLPFAKKPLVVDIDHPSSIFPGQRVDIKILVKDAFSKPVPYADLTAYAITKKFRETSPIALPDFERFKSRKIFNEFHEKDINTSLTNYLDYDFWKTKLELDSIEYYNFLYPANGLYTNYSLAEDSITQVAPFIVGYGNIRSVYYIYVDNELKYYHGTESIEPYSFRARAGLHTITIRLRDRILKIKNVTLKKGFKLTLSIDLYNLPVTVEEIKMEPVFSANEINSLAPYFLLLNRDNAQRLAYLQQGDEIHTMPFLQWGSDQNKLVGPFSWGAASYHTPDFTTPFSFKPNRTITFMPGLIDQERISISDRFKQRLHFFSFNPSLKDQVQTETRVLEFWKRQAIEKVYTVRKYPDNHPVVKNTGTLVVLDSKPVGLPPRFATFIINLDVPDEYYIFPGHVAYFTPLLPGTYQVVVLYQDESYLKPAPVKVNAYGRTFYKLDHEKIHIPDSFSRQVMERVKKWSNESVYIEQTRQRQMQALRELYYLESTDNTPLGDGRWVTGRVTDESGEPVPGVNVILKGTDNGTATDMQGEYRIYVPANGVLVFSFIGYISQETSTRSQNALDIQLNADVQQLSEVVVIGYGSQEKKMLTGSVSAVQGRMAGVSILSGNKALVADSVSIKLRGVAAIGSGNAPLVLIDGVLRTLDDIDKNKITSIEVLKSEQAVALYGSQAANGIILISTKPGTTRAQLLKTKLPEAPQLLTAGDAAPGLSLRKNFRDYAFWQPKLYTDQNGEATFQTTFPDDITGWNIQVLAMASKKRTGQTSSKVQSYKPLAAQLSLPNFLLQGDTAQAMGKITNYGGDSLLITRSINVAGKSYRENSLLIKNSVIDTINLIGPAHDSLSVKYSIGYKKYEDGELRNIPVMPVGSLESTGFFAALPRDTTAIFNFNNPRNIKLYAQTDLMDVLLDEVNILKVYPYDCNEQLASKLKALLAEKSICIYRKEKFKYDNQVEKAIKKLIANQHKDGSWGWWSMRGGNHWITLHVAKALLWATSLGYKARFDQQGVKNYLMEYTTSSTPIEEQLRSWIFLSESGETIAVQPIIDSLKKKNAIKSLHQNLLIQRLRQLQKYSVDWSVIEKYRHETLKGNWYWGETNYTLMNNDVDNTLLVFQLMEARNQNDPDLLKLQNYFLEKRKRCWTNTYESARIIETLLPRLLKQKHVDQKPVLTLNGNRTITNFPTEIEFRDHKTISIAKAGSAPVYITAYQQHWNSQPKKVEKEFIIHTALEDNVKKLKAGKPVTLHVTLEVKKDAEYVMINIPIPAGCSYNTKDQSWTNGEVHREYDLHETRIYCERLRAGTYHYEVKLLPRYKGKYQLNPAKAEWMYFPVVYGREEMKSIAID</sequence>
<dbReference type="SMART" id="SM01360">
    <property type="entry name" value="A2M"/>
    <property type="match status" value="1"/>
</dbReference>
<keyword evidence="4" id="KW-1185">Reference proteome</keyword>
<dbReference type="InterPro" id="IPR041246">
    <property type="entry name" value="Bact_MG10"/>
</dbReference>
<dbReference type="PANTHER" id="PTHR40094:SF1">
    <property type="entry name" value="UBIQUITIN DOMAIN-CONTAINING PROTEIN"/>
    <property type="match status" value="1"/>
</dbReference>
<dbReference type="SUPFAM" id="SSF56935">
    <property type="entry name" value="Porins"/>
    <property type="match status" value="1"/>
</dbReference>
<name>A0A1T5LIF6_9BACT</name>
<proteinExistence type="predicted"/>
<dbReference type="SUPFAM" id="SSF48239">
    <property type="entry name" value="Terpenoid cyclases/Protein prenyltransferases"/>
    <property type="match status" value="1"/>
</dbReference>
<evidence type="ECO:0000259" key="2">
    <source>
        <dbReference type="SMART" id="SM01360"/>
    </source>
</evidence>
<dbReference type="PANTHER" id="PTHR40094">
    <property type="entry name" value="ALPHA-2-MACROGLOBULIN HOMOLOG"/>
    <property type="match status" value="1"/>
</dbReference>
<dbReference type="EMBL" id="FUZU01000002">
    <property type="protein sequence ID" value="SKC75148.1"/>
    <property type="molecule type" value="Genomic_DNA"/>
</dbReference>
<dbReference type="Gene3D" id="2.20.130.20">
    <property type="match status" value="1"/>
</dbReference>
<keyword evidence="1" id="KW-0732">Signal</keyword>
<feature type="chain" id="PRO_5012346263" evidence="1">
    <location>
        <begin position="19"/>
        <end position="1935"/>
    </location>
</feature>
<organism evidence="3 4">
    <name type="scientific">Ohtaekwangia koreensis</name>
    <dbReference type="NCBI Taxonomy" id="688867"/>
    <lineage>
        <taxon>Bacteria</taxon>
        <taxon>Pseudomonadati</taxon>
        <taxon>Bacteroidota</taxon>
        <taxon>Cytophagia</taxon>
        <taxon>Cytophagales</taxon>
        <taxon>Fulvivirgaceae</taxon>
        <taxon>Ohtaekwangia</taxon>
    </lineage>
</organism>
<dbReference type="InterPro" id="IPR008969">
    <property type="entry name" value="CarboxyPept-like_regulatory"/>
</dbReference>
<dbReference type="Gene3D" id="2.170.130.10">
    <property type="entry name" value="TonB-dependent receptor, plug domain"/>
    <property type="match status" value="1"/>
</dbReference>
<dbReference type="InterPro" id="IPR037066">
    <property type="entry name" value="Plug_dom_sf"/>
</dbReference>
<dbReference type="InterPro" id="IPR008930">
    <property type="entry name" value="Terpenoid_cyclase/PrenylTrfase"/>
</dbReference>
<dbReference type="Pfam" id="PF17973">
    <property type="entry name" value="bMG10"/>
    <property type="match status" value="1"/>
</dbReference>
<gene>
    <name evidence="3" type="ORF">SAMN05660236_3194</name>
</gene>
<dbReference type="Pfam" id="PF07715">
    <property type="entry name" value="Plug"/>
    <property type="match status" value="1"/>
</dbReference>
<dbReference type="GO" id="GO:0004866">
    <property type="term" value="F:endopeptidase inhibitor activity"/>
    <property type="evidence" value="ECO:0007669"/>
    <property type="project" value="InterPro"/>
</dbReference>
<dbReference type="SUPFAM" id="SSF49464">
    <property type="entry name" value="Carboxypeptidase regulatory domain-like"/>
    <property type="match status" value="1"/>
</dbReference>